<proteinExistence type="predicted"/>
<feature type="transmembrane region" description="Helical" evidence="1">
    <location>
        <begin position="15"/>
        <end position="33"/>
    </location>
</feature>
<dbReference type="EMBL" id="CABFNQ020000506">
    <property type="protein sequence ID" value="CAH0017411.1"/>
    <property type="molecule type" value="Genomic_DNA"/>
</dbReference>
<keyword evidence="3" id="KW-1185">Reference proteome</keyword>
<dbReference type="AlphaFoldDB" id="A0A9N9V5J3"/>
<organism evidence="2 3">
    <name type="scientific">Clonostachys rhizophaga</name>
    <dbReference type="NCBI Taxonomy" id="160324"/>
    <lineage>
        <taxon>Eukaryota</taxon>
        <taxon>Fungi</taxon>
        <taxon>Dikarya</taxon>
        <taxon>Ascomycota</taxon>
        <taxon>Pezizomycotina</taxon>
        <taxon>Sordariomycetes</taxon>
        <taxon>Hypocreomycetidae</taxon>
        <taxon>Hypocreales</taxon>
        <taxon>Bionectriaceae</taxon>
        <taxon>Clonostachys</taxon>
    </lineage>
</organism>
<reference evidence="2" key="1">
    <citation type="submission" date="2021-10" db="EMBL/GenBank/DDBJ databases">
        <authorList>
            <person name="Piombo E."/>
        </authorList>
    </citation>
    <scope>NUCLEOTIDE SEQUENCE</scope>
</reference>
<evidence type="ECO:0000256" key="1">
    <source>
        <dbReference type="SAM" id="Phobius"/>
    </source>
</evidence>
<comment type="caution">
    <text evidence="2">The sequence shown here is derived from an EMBL/GenBank/DDBJ whole genome shotgun (WGS) entry which is preliminary data.</text>
</comment>
<evidence type="ECO:0000313" key="3">
    <source>
        <dbReference type="Proteomes" id="UP000696573"/>
    </source>
</evidence>
<protein>
    <submittedName>
        <fullName evidence="2">Uncharacterized protein</fullName>
    </submittedName>
</protein>
<gene>
    <name evidence="2" type="ORF">CRHIZ90672A_00007107</name>
</gene>
<sequence length="69" mass="7365">MQLLASQAAGMAKTGQGPLGVIFLVIIMTWLGPKDLAYTVDRRGVDESNIFCSVGQPVSGYNKTAINSY</sequence>
<keyword evidence="1" id="KW-0472">Membrane</keyword>
<dbReference type="Proteomes" id="UP000696573">
    <property type="component" value="Unassembled WGS sequence"/>
</dbReference>
<keyword evidence="1" id="KW-1133">Transmembrane helix</keyword>
<keyword evidence="1" id="KW-0812">Transmembrane</keyword>
<accession>A0A9N9V5J3</accession>
<evidence type="ECO:0000313" key="2">
    <source>
        <dbReference type="EMBL" id="CAH0017411.1"/>
    </source>
</evidence>
<name>A0A9N9V5J3_9HYPO</name>